<dbReference type="InterPro" id="IPR006680">
    <property type="entry name" value="Amidohydro-rel"/>
</dbReference>
<dbReference type="InterPro" id="IPR032466">
    <property type="entry name" value="Metal_Hydrolase"/>
</dbReference>
<name>A0A3P3XL00_9SPIR</name>
<dbReference type="Pfam" id="PF04909">
    <property type="entry name" value="Amidohydro_2"/>
    <property type="match status" value="1"/>
</dbReference>
<reference evidence="2" key="1">
    <citation type="submission" date="2017-02" db="EMBL/GenBank/DDBJ databases">
        <authorList>
            <person name="Regsiter A."/>
            <person name="William W."/>
        </authorList>
    </citation>
    <scope>NUCLEOTIDE SEQUENCE</scope>
    <source>
        <strain evidence="2">Bib</strain>
    </source>
</reference>
<dbReference type="SUPFAM" id="SSF51556">
    <property type="entry name" value="Metallo-dependent hydrolases"/>
    <property type="match status" value="1"/>
</dbReference>
<dbReference type="AlphaFoldDB" id="A0A3P3XL00"/>
<dbReference type="EMBL" id="FWDM01000033">
    <property type="protein sequence ID" value="SLM15115.1"/>
    <property type="molecule type" value="Genomic_DNA"/>
</dbReference>
<proteinExistence type="predicted"/>
<dbReference type="GO" id="GO:0016787">
    <property type="term" value="F:hydrolase activity"/>
    <property type="evidence" value="ECO:0007669"/>
    <property type="project" value="UniProtKB-KW"/>
</dbReference>
<dbReference type="Gene3D" id="3.20.20.140">
    <property type="entry name" value="Metal-dependent hydrolases"/>
    <property type="match status" value="1"/>
</dbReference>
<keyword evidence="2" id="KW-0378">Hydrolase</keyword>
<accession>A0A3P3XL00</accession>
<protein>
    <submittedName>
        <fullName evidence="2">Amidohydrolase 2</fullName>
    </submittedName>
</protein>
<sequence length="420" mass="48298">MKNAAFYDVHCHLMNLSHPAFVSIIESLRHRPREVIYSQIASFEYLASSMLKRGGEKVRNLLAVMDNDCADILFLMEDDLAGQFEDAKNAKFKEPAPLREGSLHIGELSFDSLVLTPLVMDFSTPSTLTPDTYYKRPPRKPIEAQIVDIMYAIRRYRADRPQGFLRVYPFLGLNTKNYRAEGLLAYLEKWFAGYKKDESEFERRFMSMSANAPDCTPESYGLFAGIKLYPPLGFDPWPDDPAEREKVEILYSFAESKGIPITTHCDDQGYRIIPLEESLLFTAPARYKPALEKYPNLVLNFAHFGKRYIRMIGGRAQEDWRAQIVDLVLAYPHVYTDFSFTAGEPSFYGELANLLDSLSQNEAEKLSHRILFGSDFMVNLFKVRSYRDYYELFSQSGLAEEMKLRFCSENPRVFLFGSGE</sequence>
<evidence type="ECO:0000259" key="1">
    <source>
        <dbReference type="Pfam" id="PF04909"/>
    </source>
</evidence>
<organism evidence="2">
    <name type="scientific">uncultured spirochete</name>
    <dbReference type="NCBI Taxonomy" id="156406"/>
    <lineage>
        <taxon>Bacteria</taxon>
        <taxon>Pseudomonadati</taxon>
        <taxon>Spirochaetota</taxon>
        <taxon>Spirochaetia</taxon>
        <taxon>Spirochaetales</taxon>
        <taxon>environmental samples</taxon>
    </lineage>
</organism>
<evidence type="ECO:0000313" key="2">
    <source>
        <dbReference type="EMBL" id="SLM15115.1"/>
    </source>
</evidence>
<feature type="domain" description="Amidohydrolase-related" evidence="1">
    <location>
        <begin position="222"/>
        <end position="415"/>
    </location>
</feature>
<gene>
    <name evidence="2" type="ORF">SPIROBIBN47_390009</name>
</gene>